<evidence type="ECO:0000313" key="3">
    <source>
        <dbReference type="Proteomes" id="UP000649604"/>
    </source>
</evidence>
<feature type="transmembrane region" description="Helical" evidence="1">
    <location>
        <begin position="12"/>
        <end position="30"/>
    </location>
</feature>
<dbReference type="GO" id="GO:0005886">
    <property type="term" value="C:plasma membrane"/>
    <property type="evidence" value="ECO:0007669"/>
    <property type="project" value="TreeGrafter"/>
</dbReference>
<comment type="caution">
    <text evidence="2">The sequence shown here is derived from an EMBL/GenBank/DDBJ whole genome shotgun (WGS) entry which is preliminary data.</text>
</comment>
<protein>
    <submittedName>
        <fullName evidence="2">HdeD family acid-resistance protein</fullName>
    </submittedName>
</protein>
<organism evidence="2 3">
    <name type="scientific">candidate division KSB3 bacterium</name>
    <dbReference type="NCBI Taxonomy" id="2044937"/>
    <lineage>
        <taxon>Bacteria</taxon>
        <taxon>candidate division KSB3</taxon>
    </lineage>
</organism>
<name>A0A9D5JY08_9BACT</name>
<keyword evidence="1" id="KW-0812">Transmembrane</keyword>
<feature type="transmembrane region" description="Helical" evidence="1">
    <location>
        <begin position="36"/>
        <end position="55"/>
    </location>
</feature>
<feature type="transmembrane region" description="Helical" evidence="1">
    <location>
        <begin position="67"/>
        <end position="86"/>
    </location>
</feature>
<dbReference type="InterPro" id="IPR005325">
    <property type="entry name" value="DUF308_memb"/>
</dbReference>
<reference evidence="2" key="1">
    <citation type="submission" date="2019-11" db="EMBL/GenBank/DDBJ databases">
        <title>Microbial mats filling the niche in hypersaline microbial mats.</title>
        <authorList>
            <person name="Wong H.L."/>
            <person name="Macleod F.I."/>
            <person name="White R.A. III"/>
            <person name="Burns B.P."/>
        </authorList>
    </citation>
    <scope>NUCLEOTIDE SEQUENCE</scope>
    <source>
        <strain evidence="2">Rbin_158</strain>
    </source>
</reference>
<dbReference type="PANTHER" id="PTHR34989">
    <property type="entry name" value="PROTEIN HDED"/>
    <property type="match status" value="1"/>
</dbReference>
<dbReference type="Proteomes" id="UP000649604">
    <property type="component" value="Unassembled WGS sequence"/>
</dbReference>
<gene>
    <name evidence="2" type="ORF">GF339_15785</name>
</gene>
<dbReference type="Pfam" id="PF03729">
    <property type="entry name" value="DUF308"/>
    <property type="match status" value="1"/>
</dbReference>
<dbReference type="AlphaFoldDB" id="A0A9D5JY08"/>
<evidence type="ECO:0000313" key="2">
    <source>
        <dbReference type="EMBL" id="MBD3326046.1"/>
    </source>
</evidence>
<feature type="transmembrane region" description="Helical" evidence="1">
    <location>
        <begin position="92"/>
        <end position="112"/>
    </location>
</feature>
<feature type="transmembrane region" description="Helical" evidence="1">
    <location>
        <begin position="148"/>
        <end position="171"/>
    </location>
</feature>
<proteinExistence type="predicted"/>
<accession>A0A9D5JY08</accession>
<sequence length="186" mass="20453">MIQLISHYWWIYALRGVLAILFGLAAFFWPGITLTILVLLFGAYVLLEGIFLLIAAFGSRMMSRHSWIALVEGILCIVFSVLAFFWPGITAIALLFLIAFWALLSGIVEILAAIQLRKAMEGEWVLAVTGILSVLVGLVLLVRPGAGALAVIWVIGFYAILFGILLLFLAFKFRGRSGEYPGTMQG</sequence>
<dbReference type="EMBL" id="WJJP01000519">
    <property type="protein sequence ID" value="MBD3326046.1"/>
    <property type="molecule type" value="Genomic_DNA"/>
</dbReference>
<feature type="transmembrane region" description="Helical" evidence="1">
    <location>
        <begin position="124"/>
        <end position="142"/>
    </location>
</feature>
<evidence type="ECO:0000256" key="1">
    <source>
        <dbReference type="SAM" id="Phobius"/>
    </source>
</evidence>
<dbReference type="InterPro" id="IPR052712">
    <property type="entry name" value="Acid_resist_chaperone_HdeD"/>
</dbReference>
<keyword evidence="1" id="KW-0472">Membrane</keyword>
<keyword evidence="1" id="KW-1133">Transmembrane helix</keyword>
<dbReference type="PANTHER" id="PTHR34989:SF1">
    <property type="entry name" value="PROTEIN HDED"/>
    <property type="match status" value="1"/>
</dbReference>